<dbReference type="Proteomes" id="UP000031524">
    <property type="component" value="Chromosome"/>
</dbReference>
<dbReference type="KEGG" id="chm:B842_09130"/>
<dbReference type="Pfam" id="PF10979">
    <property type="entry name" value="DUF2786"/>
    <property type="match status" value="1"/>
</dbReference>
<dbReference type="AlphaFoldDB" id="A0A0B5D3Y1"/>
<organism evidence="3 4">
    <name type="scientific">Corynebacterium humireducens NBRC 106098 = DSM 45392</name>
    <dbReference type="NCBI Taxonomy" id="1223515"/>
    <lineage>
        <taxon>Bacteria</taxon>
        <taxon>Bacillati</taxon>
        <taxon>Actinomycetota</taxon>
        <taxon>Actinomycetes</taxon>
        <taxon>Mycobacteriales</taxon>
        <taxon>Corynebacteriaceae</taxon>
        <taxon>Corynebacterium</taxon>
    </lineage>
</organism>
<feature type="region of interest" description="Disordered" evidence="1">
    <location>
        <begin position="320"/>
        <end position="349"/>
    </location>
</feature>
<feature type="domain" description="DUF2786" evidence="2">
    <location>
        <begin position="123"/>
        <end position="162"/>
    </location>
</feature>
<proteinExistence type="predicted"/>
<sequence>MHLPELDDISEQTITRELLDAARQGWTPDDLRHVLGPAVVPLLRATHPRVPGVAHPRIAAAWDRHLGEVADDTPAALDHRARQVLAGDLWRLPAFTDTDVYTDRHALLRGGDPASGPSPAQRRARQRITGLLRKARSTTFAAEAESLVAKAQQLRQRYRLEHALDEGPEELGDVVSVRVHLHAPWIRFQFLLLGSVAVPNSCRTVLSGEVGIATLLGHPDDVRHCLELFTSLNHQRDYFMRHSPGATAAHRRGQTSAYRRSFLFAYANRILDLLNQATMDVPADAGASGGALPVLARRDAVAEEVRDRIFPHTSGMSFGHRHCHSGSTDGVAAAERSHLGPSRTTLNSA</sequence>
<dbReference type="HOGENOM" id="CLU_042647_0_0_11"/>
<evidence type="ECO:0000313" key="4">
    <source>
        <dbReference type="Proteomes" id="UP000031524"/>
    </source>
</evidence>
<protein>
    <recommendedName>
        <fullName evidence="2">DUF2786 domain-containing protein</fullName>
    </recommendedName>
</protein>
<keyword evidence="4" id="KW-1185">Reference proteome</keyword>
<accession>A0A0B5D3Y1</accession>
<evidence type="ECO:0000313" key="3">
    <source>
        <dbReference type="EMBL" id="AJE33675.1"/>
    </source>
</evidence>
<evidence type="ECO:0000256" key="1">
    <source>
        <dbReference type="SAM" id="MobiDB-lite"/>
    </source>
</evidence>
<dbReference type="STRING" id="1223515.B842_09130"/>
<reference evidence="3 4" key="1">
    <citation type="submission" date="2013-04" db="EMBL/GenBank/DDBJ databases">
        <title>Complete genome sequence of Corynebacterium humireducens DSM 45392(T), isolated from a wastewater-fed microbial fuel cell.</title>
        <authorList>
            <person name="Ruckert C."/>
            <person name="Albersmeier A."/>
            <person name="Kalinowski J."/>
        </authorList>
    </citation>
    <scope>NUCLEOTIDE SEQUENCE [LARGE SCALE GENOMIC DNA]</scope>
    <source>
        <strain evidence="4">MFC-5</strain>
    </source>
</reference>
<dbReference type="InterPro" id="IPR024498">
    <property type="entry name" value="DUF2786"/>
</dbReference>
<gene>
    <name evidence="3" type="ORF">B842_09130</name>
</gene>
<dbReference type="EMBL" id="CP005286">
    <property type="protein sequence ID" value="AJE33675.1"/>
    <property type="molecule type" value="Genomic_DNA"/>
</dbReference>
<name>A0A0B5D3Y1_9CORY</name>
<evidence type="ECO:0000259" key="2">
    <source>
        <dbReference type="Pfam" id="PF10979"/>
    </source>
</evidence>